<dbReference type="PANTHER" id="PTHR42852">
    <property type="entry name" value="THIOL:DISULFIDE INTERCHANGE PROTEIN DSBE"/>
    <property type="match status" value="1"/>
</dbReference>
<evidence type="ECO:0000313" key="3">
    <source>
        <dbReference type="Proteomes" id="UP000824239"/>
    </source>
</evidence>
<protein>
    <submittedName>
        <fullName evidence="2">TlpA family protein disulfide reductase</fullName>
    </submittedName>
</protein>
<feature type="domain" description="Thioredoxin" evidence="1">
    <location>
        <begin position="1"/>
        <end position="136"/>
    </location>
</feature>
<dbReference type="CDD" id="cd02966">
    <property type="entry name" value="TlpA_like_family"/>
    <property type="match status" value="1"/>
</dbReference>
<dbReference type="EMBL" id="DVHE01000048">
    <property type="protein sequence ID" value="HIR50852.1"/>
    <property type="molecule type" value="Genomic_DNA"/>
</dbReference>
<accession>A0A9D1DHR9</accession>
<dbReference type="InterPro" id="IPR036249">
    <property type="entry name" value="Thioredoxin-like_sf"/>
</dbReference>
<evidence type="ECO:0000313" key="2">
    <source>
        <dbReference type="EMBL" id="HIR50852.1"/>
    </source>
</evidence>
<dbReference type="InterPro" id="IPR000866">
    <property type="entry name" value="AhpC/TSA"/>
</dbReference>
<dbReference type="AlphaFoldDB" id="A0A9D1DHR9"/>
<sequence>MPDFTVVDGAGNEVALSDYFGKPIVLNFWASWCGPCQSEMPDFQAAYEALGEDVQFLMVNMTDGSRETLESAQDYIAQQGFTFPVLFDTASSAAIAYGVYSLPTTYFIDAQGNGIAQARGAIDAETLQTGIDMIYTP</sequence>
<evidence type="ECO:0000259" key="1">
    <source>
        <dbReference type="PROSITE" id="PS51352"/>
    </source>
</evidence>
<dbReference type="PROSITE" id="PS00194">
    <property type="entry name" value="THIOREDOXIN_1"/>
    <property type="match status" value="1"/>
</dbReference>
<dbReference type="GO" id="GO:0016491">
    <property type="term" value="F:oxidoreductase activity"/>
    <property type="evidence" value="ECO:0007669"/>
    <property type="project" value="InterPro"/>
</dbReference>
<dbReference type="Gene3D" id="3.40.30.10">
    <property type="entry name" value="Glutaredoxin"/>
    <property type="match status" value="1"/>
</dbReference>
<comment type="caution">
    <text evidence="2">The sequence shown here is derived from an EMBL/GenBank/DDBJ whole genome shotgun (WGS) entry which is preliminary data.</text>
</comment>
<dbReference type="InterPro" id="IPR013766">
    <property type="entry name" value="Thioredoxin_domain"/>
</dbReference>
<dbReference type="InterPro" id="IPR050553">
    <property type="entry name" value="Thioredoxin_ResA/DsbE_sf"/>
</dbReference>
<reference evidence="2" key="2">
    <citation type="journal article" date="2021" name="PeerJ">
        <title>Extensive microbial diversity within the chicken gut microbiome revealed by metagenomics and culture.</title>
        <authorList>
            <person name="Gilroy R."/>
            <person name="Ravi A."/>
            <person name="Getino M."/>
            <person name="Pursley I."/>
            <person name="Horton D.L."/>
            <person name="Alikhan N.F."/>
            <person name="Baker D."/>
            <person name="Gharbi K."/>
            <person name="Hall N."/>
            <person name="Watson M."/>
            <person name="Adriaenssens E.M."/>
            <person name="Foster-Nyarko E."/>
            <person name="Jarju S."/>
            <person name="Secka A."/>
            <person name="Antonio M."/>
            <person name="Oren A."/>
            <person name="Chaudhuri R.R."/>
            <person name="La Ragione R."/>
            <person name="Hildebrand F."/>
            <person name="Pallen M.J."/>
        </authorList>
    </citation>
    <scope>NUCLEOTIDE SEQUENCE</scope>
    <source>
        <strain evidence="2">ChiBcec15-4380</strain>
    </source>
</reference>
<dbReference type="Proteomes" id="UP000824239">
    <property type="component" value="Unassembled WGS sequence"/>
</dbReference>
<dbReference type="Pfam" id="PF00578">
    <property type="entry name" value="AhpC-TSA"/>
    <property type="match status" value="1"/>
</dbReference>
<dbReference type="SUPFAM" id="SSF52833">
    <property type="entry name" value="Thioredoxin-like"/>
    <property type="match status" value="1"/>
</dbReference>
<organism evidence="2 3">
    <name type="scientific">Candidatus Avoscillospira avicola</name>
    <dbReference type="NCBI Taxonomy" id="2840706"/>
    <lineage>
        <taxon>Bacteria</taxon>
        <taxon>Bacillati</taxon>
        <taxon>Bacillota</taxon>
        <taxon>Clostridia</taxon>
        <taxon>Eubacteriales</taxon>
        <taxon>Oscillospiraceae</taxon>
        <taxon>Oscillospiraceae incertae sedis</taxon>
        <taxon>Candidatus Avoscillospira</taxon>
    </lineage>
</organism>
<dbReference type="GO" id="GO:0016209">
    <property type="term" value="F:antioxidant activity"/>
    <property type="evidence" value="ECO:0007669"/>
    <property type="project" value="InterPro"/>
</dbReference>
<dbReference type="InterPro" id="IPR017937">
    <property type="entry name" value="Thioredoxin_CS"/>
</dbReference>
<dbReference type="PROSITE" id="PS51352">
    <property type="entry name" value="THIOREDOXIN_2"/>
    <property type="match status" value="1"/>
</dbReference>
<gene>
    <name evidence="2" type="ORF">IAA53_06145</name>
</gene>
<dbReference type="PANTHER" id="PTHR42852:SF17">
    <property type="entry name" value="THIOREDOXIN-LIKE PROTEIN HI_1115"/>
    <property type="match status" value="1"/>
</dbReference>
<name>A0A9D1DHR9_9FIRM</name>
<reference evidence="2" key="1">
    <citation type="submission" date="2020-10" db="EMBL/GenBank/DDBJ databases">
        <authorList>
            <person name="Gilroy R."/>
        </authorList>
    </citation>
    <scope>NUCLEOTIDE SEQUENCE</scope>
    <source>
        <strain evidence="2">ChiBcec15-4380</strain>
    </source>
</reference>
<proteinExistence type="predicted"/>